<sequence length="169" mass="18010">MRFEGLVYRAHNPQWAWAPLSGEGARRFGGRFNPPGTPALYTALTPLGAIREASPLGRPMQPLTLCAYAVETDALFDATDPAARAAEGLRPADLDCPAWNREMLEGRVPASQALALRLAAAGYAALRVPSFAAGAMPAEDNIVFWAWGPGTPAQVTLIDEDGRLPTRPG</sequence>
<dbReference type="EMBL" id="CP040819">
    <property type="protein sequence ID" value="QDL94284.1"/>
    <property type="molecule type" value="Genomic_DNA"/>
</dbReference>
<evidence type="ECO:0000259" key="1">
    <source>
        <dbReference type="SMART" id="SM00953"/>
    </source>
</evidence>
<protein>
    <submittedName>
        <fullName evidence="2">RES domain-containing protein</fullName>
    </submittedName>
</protein>
<keyword evidence="2" id="KW-0614">Plasmid</keyword>
<feature type="domain" description="RES" evidence="1">
    <location>
        <begin position="19"/>
        <end position="158"/>
    </location>
</feature>
<dbReference type="InterPro" id="IPR014914">
    <property type="entry name" value="RES_dom"/>
</dbReference>
<organism evidence="2 3">
    <name type="scientific">Paroceanicella profunda</name>
    <dbReference type="NCBI Taxonomy" id="2579971"/>
    <lineage>
        <taxon>Bacteria</taxon>
        <taxon>Pseudomonadati</taxon>
        <taxon>Pseudomonadota</taxon>
        <taxon>Alphaproteobacteria</taxon>
        <taxon>Rhodobacterales</taxon>
        <taxon>Paracoccaceae</taxon>
        <taxon>Paroceanicella</taxon>
    </lineage>
</organism>
<dbReference type="AlphaFoldDB" id="A0A5B8G2I3"/>
<keyword evidence="3" id="KW-1185">Reference proteome</keyword>
<gene>
    <name evidence="2" type="ORF">FDP22_19480</name>
</gene>
<geneLocation type="plasmid" evidence="3">
    <name>pd4m1a</name>
</geneLocation>
<evidence type="ECO:0000313" key="2">
    <source>
        <dbReference type="EMBL" id="QDL94284.1"/>
    </source>
</evidence>
<dbReference type="KEGG" id="ppru:FDP22_19480"/>
<dbReference type="SMART" id="SM00953">
    <property type="entry name" value="RES"/>
    <property type="match status" value="1"/>
</dbReference>
<dbReference type="OrthoDB" id="648213at2"/>
<dbReference type="Proteomes" id="UP000305888">
    <property type="component" value="Plasmid pD4M1A"/>
</dbReference>
<dbReference type="Pfam" id="PF08808">
    <property type="entry name" value="RES"/>
    <property type="match status" value="1"/>
</dbReference>
<proteinExistence type="predicted"/>
<reference evidence="2 3" key="1">
    <citation type="submission" date="2019-06" db="EMBL/GenBank/DDBJ databases">
        <title>Genome sequence of Rhodobacteraceae bacterium D4M1.</title>
        <authorList>
            <person name="Cao J."/>
        </authorList>
    </citation>
    <scope>NUCLEOTIDE SEQUENCE [LARGE SCALE GENOMIC DNA]</scope>
    <source>
        <strain evidence="2 3">D4M1</strain>
        <plasmid evidence="3">pd4m1a</plasmid>
    </source>
</reference>
<evidence type="ECO:0000313" key="3">
    <source>
        <dbReference type="Proteomes" id="UP000305888"/>
    </source>
</evidence>
<accession>A0A5B8G2I3</accession>
<name>A0A5B8G2I3_9RHOB</name>